<evidence type="ECO:0000313" key="1">
    <source>
        <dbReference type="EMBL" id="EAR97213.2"/>
    </source>
</evidence>
<keyword evidence="2" id="KW-1185">Reference proteome</keyword>
<evidence type="ECO:0000313" key="2">
    <source>
        <dbReference type="Proteomes" id="UP000009168"/>
    </source>
</evidence>
<dbReference type="Proteomes" id="UP000009168">
    <property type="component" value="Unassembled WGS sequence"/>
</dbReference>
<dbReference type="RefSeq" id="XP_001017458.2">
    <property type="nucleotide sequence ID" value="XM_001017458.2"/>
</dbReference>
<dbReference type="InParanoid" id="I7M1N0"/>
<reference evidence="2" key="1">
    <citation type="journal article" date="2006" name="PLoS Biol.">
        <title>Macronuclear genome sequence of the ciliate Tetrahymena thermophila, a model eukaryote.</title>
        <authorList>
            <person name="Eisen J.A."/>
            <person name="Coyne R.S."/>
            <person name="Wu M."/>
            <person name="Wu D."/>
            <person name="Thiagarajan M."/>
            <person name="Wortman J.R."/>
            <person name="Badger J.H."/>
            <person name="Ren Q."/>
            <person name="Amedeo P."/>
            <person name="Jones K.M."/>
            <person name="Tallon L.J."/>
            <person name="Delcher A.L."/>
            <person name="Salzberg S.L."/>
            <person name="Silva J.C."/>
            <person name="Haas B.J."/>
            <person name="Majoros W.H."/>
            <person name="Farzad M."/>
            <person name="Carlton J.M."/>
            <person name="Smith R.K. Jr."/>
            <person name="Garg J."/>
            <person name="Pearlman R.E."/>
            <person name="Karrer K.M."/>
            <person name="Sun L."/>
            <person name="Manning G."/>
            <person name="Elde N.C."/>
            <person name="Turkewitz A.P."/>
            <person name="Asai D.J."/>
            <person name="Wilkes D.E."/>
            <person name="Wang Y."/>
            <person name="Cai H."/>
            <person name="Collins K."/>
            <person name="Stewart B.A."/>
            <person name="Lee S.R."/>
            <person name="Wilamowska K."/>
            <person name="Weinberg Z."/>
            <person name="Ruzzo W.L."/>
            <person name="Wloga D."/>
            <person name="Gaertig J."/>
            <person name="Frankel J."/>
            <person name="Tsao C.-C."/>
            <person name="Gorovsky M.A."/>
            <person name="Keeling P.J."/>
            <person name="Waller R.F."/>
            <person name="Patron N.J."/>
            <person name="Cherry J.M."/>
            <person name="Stover N.A."/>
            <person name="Krieger C.J."/>
            <person name="del Toro C."/>
            <person name="Ryder H.F."/>
            <person name="Williamson S.C."/>
            <person name="Barbeau R.A."/>
            <person name="Hamilton E.P."/>
            <person name="Orias E."/>
        </authorList>
    </citation>
    <scope>NUCLEOTIDE SEQUENCE [LARGE SCALE GENOMIC DNA]</scope>
    <source>
        <strain evidence="2">SB210</strain>
    </source>
</reference>
<proteinExistence type="predicted"/>
<organism evidence="1 2">
    <name type="scientific">Tetrahymena thermophila (strain SB210)</name>
    <dbReference type="NCBI Taxonomy" id="312017"/>
    <lineage>
        <taxon>Eukaryota</taxon>
        <taxon>Sar</taxon>
        <taxon>Alveolata</taxon>
        <taxon>Ciliophora</taxon>
        <taxon>Intramacronucleata</taxon>
        <taxon>Oligohymenophorea</taxon>
        <taxon>Hymenostomatida</taxon>
        <taxon>Tetrahymenina</taxon>
        <taxon>Tetrahymenidae</taxon>
        <taxon>Tetrahymena</taxon>
    </lineage>
</organism>
<dbReference type="GeneID" id="7840798"/>
<dbReference type="EMBL" id="GG662667">
    <property type="protein sequence ID" value="EAR97213.2"/>
    <property type="molecule type" value="Genomic_DNA"/>
</dbReference>
<dbReference type="InterPro" id="IPR036890">
    <property type="entry name" value="HATPase_C_sf"/>
</dbReference>
<dbReference type="Gene3D" id="3.30.565.10">
    <property type="entry name" value="Histidine kinase-like ATPase, C-terminal domain"/>
    <property type="match status" value="1"/>
</dbReference>
<sequence length="538" mass="63227">MINDQAKRLLEINNPEDFKVFSRKSLIYNLIEDCGEYQVNEHYIQQGIFDQLKFAKKDEIQKNSLENKLIQIFKKSLSSNQKNMKNSNLLKEKYSQIQQKRLSLNANNGTTKNYSEDSFYALYQKSEGQTFQKLSIKASTFQNQTDCYCCLVIEEMNDSQRHNILQNVARDNKQNFFEFCLYLGDLKNKIIQGFANKVKEIDIQISYIKCDPYTLINTQADKLMQLIINLIENSIQFQTREKVQNSFQKNINEFSQIIMQNQIIEKENLSNQKSNSNQCEKVFISNNLGLNLNSQLLNQQKIKQEVQIQEEDSKSIFKMQYPNSSNNFDEFYQQNKILDSNQVEIKFELLIGEQELSNVIKVTVKDYGIGASLSKILKMLEILNTKNTDFSSEYQNNSFLGWKINYHIIGNLGPFYNFFVKSQEDQLSLEQSNKSFYNINRIDELKELVKRSSNISNLLKKSRKISNQFTEYSCLYYKSQSIYQQNLNLNKLNSQLSKQNTERVIQNSTYNTQRIYKFIKDKVKINDNLQNSKSCQYI</sequence>
<gene>
    <name evidence="1" type="ORF">TTHERM_00483450</name>
</gene>
<name>I7M1N0_TETTS</name>
<dbReference type="KEGG" id="tet:TTHERM_00483450"/>
<dbReference type="AlphaFoldDB" id="I7M1N0"/>
<protein>
    <submittedName>
        <fullName evidence="1">Uncharacterized protein</fullName>
    </submittedName>
</protein>
<accession>I7M1N0</accession>